<dbReference type="GO" id="GO:0008270">
    <property type="term" value="F:zinc ion binding"/>
    <property type="evidence" value="ECO:0007669"/>
    <property type="project" value="InterPro"/>
</dbReference>
<proteinExistence type="inferred from homology"/>
<comment type="cofactor">
    <cofactor evidence="1 10">
        <name>Zn(2+)</name>
        <dbReference type="ChEBI" id="CHEBI:29105"/>
    </cofactor>
</comment>
<keyword evidence="8 9" id="KW-0482">Metalloprotease</keyword>
<sequence>MIKRLLSFLDASPVNFLAVKNLTEELQQHGYRRIDTTETLGTVKAGDKFFVTKNDSSIYAFQIGRKPLAETGFHMICAHCDSPTFRIKPHAEIDCEGGIVKLNTEVYGGPIMSTWFDRPLTLAGRVIVKSKDVMTPTTLLLHVKRPLLQISNLAIHFNRQVNDGVKLSRQKDVLPILGIINDELEKGNLLMNIILEELNKQQTVAREDILDFDLYLADATPACTFGAHNELISSGRLDDLSMCFAGLEALLASQPTDTTQVLAIFDNEETGSQTKQGAGSPFLSYMLKRIALAQGGTEEAYYQAVERAFMISADNAHAWHPNYSEKYDPTNHPMLGGGPVIKFNAAQKYASDAYSASVFAGLCKKAGVPCQRFVNHSDVAGGSTLGNILASSIPLRGVDMGNAILAMHSCRETGSTADHEFCVKVFTQFYQE</sequence>
<dbReference type="GO" id="GO:0008237">
    <property type="term" value="F:metallopeptidase activity"/>
    <property type="evidence" value="ECO:0007669"/>
    <property type="project" value="UniProtKB-KW"/>
</dbReference>
<dbReference type="OrthoDB" id="9764268at2"/>
<evidence type="ECO:0000256" key="1">
    <source>
        <dbReference type="ARBA" id="ARBA00001947"/>
    </source>
</evidence>
<reference evidence="11 12" key="1">
    <citation type="submission" date="2019-09" db="EMBL/GenBank/DDBJ databases">
        <title>Distinct polysaccharide growth profiles of human intestinal Prevotella copri isolates.</title>
        <authorList>
            <person name="Fehlner-Peach H."/>
            <person name="Magnabosco C."/>
            <person name="Raghavan V."/>
            <person name="Scher J.U."/>
            <person name="Tett A."/>
            <person name="Cox L.M."/>
            <person name="Gottsegen C."/>
            <person name="Watters A."/>
            <person name="Wiltshire- Gordon J.D."/>
            <person name="Segata N."/>
            <person name="Bonneau R."/>
            <person name="Littman D.R."/>
        </authorList>
    </citation>
    <scope>NUCLEOTIDE SEQUENCE [LARGE SCALE GENOMIC DNA]</scope>
    <source>
        <strain evidence="12">iAQ1173</strain>
    </source>
</reference>
<evidence type="ECO:0000256" key="6">
    <source>
        <dbReference type="ARBA" id="ARBA00022801"/>
    </source>
</evidence>
<dbReference type="CDD" id="cd05658">
    <property type="entry name" value="M18_DAP"/>
    <property type="match status" value="1"/>
</dbReference>
<dbReference type="Proteomes" id="UP000384372">
    <property type="component" value="Unassembled WGS sequence"/>
</dbReference>
<dbReference type="EMBL" id="VZAD01000051">
    <property type="protein sequence ID" value="MQP11502.1"/>
    <property type="molecule type" value="Genomic_DNA"/>
</dbReference>
<dbReference type="Pfam" id="PF02127">
    <property type="entry name" value="Peptidase_M18"/>
    <property type="match status" value="1"/>
</dbReference>
<dbReference type="Gene3D" id="2.30.250.10">
    <property type="entry name" value="Aminopeptidase i, Domain 2"/>
    <property type="match status" value="1"/>
</dbReference>
<dbReference type="PANTHER" id="PTHR28570:SF3">
    <property type="entry name" value="ASPARTYL AMINOPEPTIDASE"/>
    <property type="match status" value="1"/>
</dbReference>
<gene>
    <name evidence="11" type="ORF">F7D20_05860</name>
</gene>
<name>A0A6A7WAQ7_9BACT</name>
<dbReference type="InterPro" id="IPR001948">
    <property type="entry name" value="Peptidase_M18"/>
</dbReference>
<dbReference type="NCBIfam" id="NF002759">
    <property type="entry name" value="PRK02813.1"/>
    <property type="match status" value="1"/>
</dbReference>
<evidence type="ECO:0000256" key="2">
    <source>
        <dbReference type="ARBA" id="ARBA00008290"/>
    </source>
</evidence>
<dbReference type="GO" id="GO:0005737">
    <property type="term" value="C:cytoplasm"/>
    <property type="evidence" value="ECO:0007669"/>
    <property type="project" value="UniProtKB-ARBA"/>
</dbReference>
<dbReference type="PANTHER" id="PTHR28570">
    <property type="entry name" value="ASPARTYL AMINOPEPTIDASE"/>
    <property type="match status" value="1"/>
</dbReference>
<keyword evidence="7 9" id="KW-0862">Zinc</keyword>
<dbReference type="GO" id="GO:0004177">
    <property type="term" value="F:aminopeptidase activity"/>
    <property type="evidence" value="ECO:0007669"/>
    <property type="project" value="UniProtKB-KW"/>
</dbReference>
<dbReference type="PRINTS" id="PR00932">
    <property type="entry name" value="AMINO1PTASE"/>
</dbReference>
<keyword evidence="12" id="KW-1185">Reference proteome</keyword>
<keyword evidence="6 9" id="KW-0378">Hydrolase</keyword>
<dbReference type="EC" id="3.4.11.-" evidence="10"/>
<evidence type="ECO:0000313" key="11">
    <source>
        <dbReference type="EMBL" id="MQP11502.1"/>
    </source>
</evidence>
<evidence type="ECO:0000256" key="7">
    <source>
        <dbReference type="ARBA" id="ARBA00022833"/>
    </source>
</evidence>
<dbReference type="GO" id="GO:0006508">
    <property type="term" value="P:proteolysis"/>
    <property type="evidence" value="ECO:0007669"/>
    <property type="project" value="UniProtKB-KW"/>
</dbReference>
<evidence type="ECO:0000256" key="5">
    <source>
        <dbReference type="ARBA" id="ARBA00022723"/>
    </source>
</evidence>
<dbReference type="Gene3D" id="3.40.630.10">
    <property type="entry name" value="Zn peptidases"/>
    <property type="match status" value="1"/>
</dbReference>
<dbReference type="SUPFAM" id="SSF101821">
    <property type="entry name" value="Aminopeptidase/glucanase lid domain"/>
    <property type="match status" value="1"/>
</dbReference>
<comment type="similarity">
    <text evidence="2 9">Belongs to the peptidase M18 family.</text>
</comment>
<dbReference type="InterPro" id="IPR023358">
    <property type="entry name" value="Peptidase_M18_dom2"/>
</dbReference>
<accession>A0A6A7WAQ7</accession>
<keyword evidence="4 9" id="KW-0645">Protease</keyword>
<keyword evidence="3 9" id="KW-0031">Aminopeptidase</keyword>
<evidence type="ECO:0000313" key="12">
    <source>
        <dbReference type="Proteomes" id="UP000384372"/>
    </source>
</evidence>
<evidence type="ECO:0000256" key="8">
    <source>
        <dbReference type="ARBA" id="ARBA00023049"/>
    </source>
</evidence>
<evidence type="ECO:0000256" key="4">
    <source>
        <dbReference type="ARBA" id="ARBA00022670"/>
    </source>
</evidence>
<keyword evidence="5 9" id="KW-0479">Metal-binding</keyword>
<dbReference type="RefSeq" id="WP_158463236.1">
    <property type="nucleotide sequence ID" value="NZ_VZAD01000051.1"/>
</dbReference>
<evidence type="ECO:0000256" key="10">
    <source>
        <dbReference type="RuleBase" id="RU004387"/>
    </source>
</evidence>
<evidence type="ECO:0000256" key="3">
    <source>
        <dbReference type="ARBA" id="ARBA00022438"/>
    </source>
</evidence>
<organism evidence="11 12">
    <name type="scientific">Segatella copri</name>
    <dbReference type="NCBI Taxonomy" id="165179"/>
    <lineage>
        <taxon>Bacteria</taxon>
        <taxon>Pseudomonadati</taxon>
        <taxon>Bacteroidota</taxon>
        <taxon>Bacteroidia</taxon>
        <taxon>Bacteroidales</taxon>
        <taxon>Prevotellaceae</taxon>
        <taxon>Segatella</taxon>
    </lineage>
</organism>
<comment type="caution">
    <text evidence="11">The sequence shown here is derived from an EMBL/GenBank/DDBJ whole genome shotgun (WGS) entry which is preliminary data.</text>
</comment>
<protein>
    <recommendedName>
        <fullName evidence="10">M18 family aminopeptidase</fullName>
        <ecNumber evidence="10">3.4.11.-</ecNumber>
    </recommendedName>
</protein>
<dbReference type="SUPFAM" id="SSF53187">
    <property type="entry name" value="Zn-dependent exopeptidases"/>
    <property type="match status" value="1"/>
</dbReference>
<dbReference type="AlphaFoldDB" id="A0A6A7WAQ7"/>
<evidence type="ECO:0000256" key="9">
    <source>
        <dbReference type="RuleBase" id="RU004386"/>
    </source>
</evidence>